<dbReference type="AlphaFoldDB" id="I0GWZ7"/>
<reference evidence="2 3" key="1">
    <citation type="submission" date="2012-02" db="EMBL/GenBank/DDBJ databases">
        <title>Complete genome sequence of Actinoplanes missouriensis 431 (= NBRC 102363).</title>
        <authorList>
            <person name="Ohnishi Y."/>
            <person name="Ishikawa J."/>
            <person name="Sekine M."/>
            <person name="Hosoyama A."/>
            <person name="Harada T."/>
            <person name="Narita H."/>
            <person name="Hata T."/>
            <person name="Konno Y."/>
            <person name="Tutikane K."/>
            <person name="Fujita N."/>
            <person name="Horinouchi S."/>
            <person name="Hayakawa M."/>
        </authorList>
    </citation>
    <scope>NUCLEOTIDE SEQUENCE [LARGE SCALE GENOMIC DNA]</scope>
    <source>
        <strain evidence="3">ATCC 14538 / DSM 43046 / CBS 188.64 / JCM 3121 / NBRC 102363 / NCIMB 12654 / NRRL B-3342 / UNCC 431</strain>
    </source>
</reference>
<dbReference type="PATRIC" id="fig|512565.3.peg.65"/>
<sequence length="93" mass="10410">MAYLTTVRPFADFDSGTTYRPSKRIVSPDRQRRTFRRTQGDAMFATIKSLIPEPRQANQPRNYVGRHRQPETVPPTPAPTSPAAPAEPEESAA</sequence>
<dbReference type="EMBL" id="AP012319">
    <property type="protein sequence ID" value="BAL85284.1"/>
    <property type="molecule type" value="Genomic_DNA"/>
</dbReference>
<proteinExistence type="predicted"/>
<name>I0GWZ7_ACTM4</name>
<gene>
    <name evidence="2" type="ordered locus">AMIS_640</name>
</gene>
<dbReference type="HOGENOM" id="CLU_2393252_0_0_11"/>
<accession>I0GWZ7</accession>
<protein>
    <submittedName>
        <fullName evidence="2">Uncharacterized protein</fullName>
    </submittedName>
</protein>
<feature type="region of interest" description="Disordered" evidence="1">
    <location>
        <begin position="50"/>
        <end position="93"/>
    </location>
</feature>
<evidence type="ECO:0000313" key="3">
    <source>
        <dbReference type="Proteomes" id="UP000007882"/>
    </source>
</evidence>
<feature type="compositionally biased region" description="Pro residues" evidence="1">
    <location>
        <begin position="72"/>
        <end position="82"/>
    </location>
</feature>
<dbReference type="KEGG" id="ams:AMIS_640"/>
<keyword evidence="3" id="KW-1185">Reference proteome</keyword>
<evidence type="ECO:0000313" key="2">
    <source>
        <dbReference type="EMBL" id="BAL85284.1"/>
    </source>
</evidence>
<feature type="region of interest" description="Disordered" evidence="1">
    <location>
        <begin position="1"/>
        <end position="33"/>
    </location>
</feature>
<dbReference type="Proteomes" id="UP000007882">
    <property type="component" value="Chromosome"/>
</dbReference>
<organism evidence="2 3">
    <name type="scientific">Actinoplanes missouriensis (strain ATCC 14538 / DSM 43046 / CBS 188.64 / JCM 3121 / NBRC 102363 / NCIMB 12654 / NRRL B-3342 / UNCC 431)</name>
    <dbReference type="NCBI Taxonomy" id="512565"/>
    <lineage>
        <taxon>Bacteria</taxon>
        <taxon>Bacillati</taxon>
        <taxon>Actinomycetota</taxon>
        <taxon>Actinomycetes</taxon>
        <taxon>Micromonosporales</taxon>
        <taxon>Micromonosporaceae</taxon>
        <taxon>Actinoplanes</taxon>
    </lineage>
</organism>
<evidence type="ECO:0000256" key="1">
    <source>
        <dbReference type="SAM" id="MobiDB-lite"/>
    </source>
</evidence>